<evidence type="ECO:0000313" key="2">
    <source>
        <dbReference type="EMBL" id="KAJ1967665.1"/>
    </source>
</evidence>
<reference evidence="2" key="1">
    <citation type="submission" date="2022-07" db="EMBL/GenBank/DDBJ databases">
        <title>Phylogenomic reconstructions and comparative analyses of Kickxellomycotina fungi.</title>
        <authorList>
            <person name="Reynolds N.K."/>
            <person name="Stajich J.E."/>
            <person name="Barry K."/>
            <person name="Grigoriev I.V."/>
            <person name="Crous P."/>
            <person name="Smith M.E."/>
        </authorList>
    </citation>
    <scope>NUCLEOTIDE SEQUENCE</scope>
    <source>
        <strain evidence="2">RSA 1196</strain>
    </source>
</reference>
<gene>
    <name evidence="2" type="ORF">IWQ62_001713</name>
</gene>
<feature type="region of interest" description="Disordered" evidence="1">
    <location>
        <begin position="22"/>
        <end position="132"/>
    </location>
</feature>
<accession>A0A9W8AYC5</accession>
<dbReference type="Proteomes" id="UP001150925">
    <property type="component" value="Unassembled WGS sequence"/>
</dbReference>
<evidence type="ECO:0000313" key="3">
    <source>
        <dbReference type="Proteomes" id="UP001150925"/>
    </source>
</evidence>
<feature type="non-terminal residue" evidence="2">
    <location>
        <position position="1"/>
    </location>
</feature>
<dbReference type="EMBL" id="JANBPY010000301">
    <property type="protein sequence ID" value="KAJ1967665.1"/>
    <property type="molecule type" value="Genomic_DNA"/>
</dbReference>
<keyword evidence="3" id="KW-1185">Reference proteome</keyword>
<organism evidence="2 3">
    <name type="scientific">Dispira parvispora</name>
    <dbReference type="NCBI Taxonomy" id="1520584"/>
    <lineage>
        <taxon>Eukaryota</taxon>
        <taxon>Fungi</taxon>
        <taxon>Fungi incertae sedis</taxon>
        <taxon>Zoopagomycota</taxon>
        <taxon>Kickxellomycotina</taxon>
        <taxon>Dimargaritomycetes</taxon>
        <taxon>Dimargaritales</taxon>
        <taxon>Dimargaritaceae</taxon>
        <taxon>Dispira</taxon>
    </lineage>
</organism>
<protein>
    <submittedName>
        <fullName evidence="2">Uncharacterized protein</fullName>
    </submittedName>
</protein>
<name>A0A9W8AYC5_9FUNG</name>
<evidence type="ECO:0000256" key="1">
    <source>
        <dbReference type="SAM" id="MobiDB-lite"/>
    </source>
</evidence>
<sequence>MTESVSPYILDYVVQHRRNLDRGDWSSAGSVRQHQNSSKTCSSDGPPDTAIATLSKPRSTNQPPGQGKQLSKRDHCRRNKVGKQSMKKRKPSRHSKPSTRRAENQKTVSMTSDGPKRTSAINPDTELPPSLERELTPAHYKLTLKPSLDTVELIEHELLQPLAGGSVPSP</sequence>
<dbReference type="AlphaFoldDB" id="A0A9W8AYC5"/>
<comment type="caution">
    <text evidence="2">The sequence shown here is derived from an EMBL/GenBank/DDBJ whole genome shotgun (WGS) entry which is preliminary data.</text>
</comment>
<feature type="compositionally biased region" description="Polar residues" evidence="1">
    <location>
        <begin position="27"/>
        <end position="43"/>
    </location>
</feature>
<proteinExistence type="predicted"/>
<feature type="compositionally biased region" description="Basic residues" evidence="1">
    <location>
        <begin position="74"/>
        <end position="99"/>
    </location>
</feature>